<evidence type="ECO:0000313" key="2">
    <source>
        <dbReference type="Proteomes" id="UP000594014"/>
    </source>
</evidence>
<organism evidence="1 2">
    <name type="scientific">Anoxybacterium hadale</name>
    <dbReference type="NCBI Taxonomy" id="3408580"/>
    <lineage>
        <taxon>Bacteria</taxon>
        <taxon>Bacillati</taxon>
        <taxon>Bacillota</taxon>
        <taxon>Clostridia</taxon>
        <taxon>Peptostreptococcales</taxon>
        <taxon>Anaerovoracaceae</taxon>
        <taxon>Anoxybacterium</taxon>
    </lineage>
</organism>
<protein>
    <submittedName>
        <fullName evidence="1">Uncharacterized protein</fullName>
    </submittedName>
</protein>
<keyword evidence="2" id="KW-1185">Reference proteome</keyword>
<accession>A0ACD1AE69</accession>
<reference evidence="1" key="1">
    <citation type="submission" date="2019-08" db="EMBL/GenBank/DDBJ databases">
        <title>Genome sequence of Clostridiales bacterium MT110.</title>
        <authorList>
            <person name="Cao J."/>
        </authorList>
    </citation>
    <scope>NUCLEOTIDE SEQUENCE</scope>
    <source>
        <strain evidence="1">MT110</strain>
    </source>
</reference>
<sequence length="346" mass="36743">MKVNRRRLFVLTLAAALLLTPVSAFAAGKTVNVNGREDTGVTLDNISVTNVTKELDAKATEEYLDAFFEVDAPCVITTLRDSHGFTAEKMKKEGESFTSAGKVTTLKGITQIRVPNPEDAMRDLIKTVDLSTVDPDTQDVELVSKGATATLTEPGYYSISTFIAEEGSTDIMILVKGTASNEQTPAATTKPDVTAPAETPAAVTKADAKATASKVLVNSAATSFEAYNIDGNNYFKLRDIAKVVSGTAKQFDVEYNADVKAINLLSSKSYTAVGGEMAAGDGTAKSATLNTSKIYKDGTEIALTAYNIGGNNYFKLRDLAAAFNIGVTWDGTTNTVGIDTSLEYTE</sequence>
<proteinExistence type="predicted"/>
<name>A0ACD1AE69_9FIRM</name>
<gene>
    <name evidence="1" type="ORF">FRZ06_16145</name>
</gene>
<dbReference type="Proteomes" id="UP000594014">
    <property type="component" value="Chromosome"/>
</dbReference>
<evidence type="ECO:0000313" key="1">
    <source>
        <dbReference type="EMBL" id="QOX64767.1"/>
    </source>
</evidence>
<dbReference type="EMBL" id="CP042469">
    <property type="protein sequence ID" value="QOX64767.1"/>
    <property type="molecule type" value="Genomic_DNA"/>
</dbReference>